<feature type="region of interest" description="Disordered" evidence="1">
    <location>
        <begin position="17"/>
        <end position="57"/>
    </location>
</feature>
<comment type="caution">
    <text evidence="2">The sequence shown here is derived from an EMBL/GenBank/DDBJ whole genome shotgun (WGS) entry which is preliminary data.</text>
</comment>
<evidence type="ECO:0000313" key="2">
    <source>
        <dbReference type="EMBL" id="VEL41952.1"/>
    </source>
</evidence>
<name>A0A3S5APF0_9PLAT</name>
<sequence length="78" mass="8431">MNGGEWYQANLASSKMWAGSDEGKQASARGGEPALRLGKRKKQVVSSPQATSTQTEWPGDDILVPVFQTSQAKNCISY</sequence>
<reference evidence="2" key="1">
    <citation type="submission" date="2018-11" db="EMBL/GenBank/DDBJ databases">
        <authorList>
            <consortium name="Pathogen Informatics"/>
        </authorList>
    </citation>
    <scope>NUCLEOTIDE SEQUENCE</scope>
</reference>
<evidence type="ECO:0000256" key="1">
    <source>
        <dbReference type="SAM" id="MobiDB-lite"/>
    </source>
</evidence>
<accession>A0A3S5APF0</accession>
<evidence type="ECO:0000313" key="3">
    <source>
        <dbReference type="Proteomes" id="UP000784294"/>
    </source>
</evidence>
<proteinExistence type="predicted"/>
<dbReference type="Proteomes" id="UP000784294">
    <property type="component" value="Unassembled WGS sequence"/>
</dbReference>
<feature type="compositionally biased region" description="Polar residues" evidence="1">
    <location>
        <begin position="44"/>
        <end position="56"/>
    </location>
</feature>
<organism evidence="2 3">
    <name type="scientific">Protopolystoma xenopodis</name>
    <dbReference type="NCBI Taxonomy" id="117903"/>
    <lineage>
        <taxon>Eukaryota</taxon>
        <taxon>Metazoa</taxon>
        <taxon>Spiralia</taxon>
        <taxon>Lophotrochozoa</taxon>
        <taxon>Platyhelminthes</taxon>
        <taxon>Monogenea</taxon>
        <taxon>Polyopisthocotylea</taxon>
        <taxon>Polystomatidea</taxon>
        <taxon>Polystomatidae</taxon>
        <taxon>Protopolystoma</taxon>
    </lineage>
</organism>
<gene>
    <name evidence="2" type="ORF">PXEA_LOCUS35392</name>
</gene>
<protein>
    <submittedName>
        <fullName evidence="2">Uncharacterized protein</fullName>
    </submittedName>
</protein>
<dbReference type="EMBL" id="CAAALY010271825">
    <property type="protein sequence ID" value="VEL41952.1"/>
    <property type="molecule type" value="Genomic_DNA"/>
</dbReference>
<dbReference type="AlphaFoldDB" id="A0A3S5APF0"/>
<keyword evidence="3" id="KW-1185">Reference proteome</keyword>